<organism evidence="7 8">
    <name type="scientific">Rhodospirillum rubrum (strain ATCC 11170 / ATH 1.1.1 / DSM 467 / LMG 4362 / NCIMB 8255 / S1)</name>
    <dbReference type="NCBI Taxonomy" id="269796"/>
    <lineage>
        <taxon>Bacteria</taxon>
        <taxon>Pseudomonadati</taxon>
        <taxon>Pseudomonadota</taxon>
        <taxon>Alphaproteobacteria</taxon>
        <taxon>Rhodospirillales</taxon>
        <taxon>Rhodospirillaceae</taxon>
        <taxon>Rhodospirillum</taxon>
    </lineage>
</organism>
<dbReference type="PANTHER" id="PTHR47036">
    <property type="entry name" value="COBALT-FACTOR III C(17)-METHYLTRANSFERASE-RELATED"/>
    <property type="match status" value="1"/>
</dbReference>
<dbReference type="SUPFAM" id="SSF53790">
    <property type="entry name" value="Tetrapyrrole methylase"/>
    <property type="match status" value="1"/>
</dbReference>
<dbReference type="PANTHER" id="PTHR47036:SF1">
    <property type="entry name" value="COBALT-FACTOR III C(17)-METHYLTRANSFERASE-RELATED"/>
    <property type="match status" value="1"/>
</dbReference>
<dbReference type="GO" id="GO:0030789">
    <property type="term" value="F:precorrin-3B C17-methyltransferase activity"/>
    <property type="evidence" value="ECO:0007669"/>
    <property type="project" value="UniProtKB-EC"/>
</dbReference>
<dbReference type="Proteomes" id="UP000001929">
    <property type="component" value="Chromosome"/>
</dbReference>
<dbReference type="InterPro" id="IPR000878">
    <property type="entry name" value="4pyrrol_Mease"/>
</dbReference>
<dbReference type="InterPro" id="IPR051810">
    <property type="entry name" value="Precorrin_MeTrfase"/>
</dbReference>
<accession>Q2RQ11</accession>
<dbReference type="Pfam" id="PF00590">
    <property type="entry name" value="TP_methylase"/>
    <property type="match status" value="1"/>
</dbReference>
<evidence type="ECO:0000256" key="3">
    <source>
        <dbReference type="ARBA" id="ARBA00022603"/>
    </source>
</evidence>
<evidence type="ECO:0000256" key="5">
    <source>
        <dbReference type="ARBA" id="ARBA00022691"/>
    </source>
</evidence>
<dbReference type="EC" id="2.1.1.132" evidence="7"/>
<dbReference type="GO" id="GO:0009236">
    <property type="term" value="P:cobalamin biosynthetic process"/>
    <property type="evidence" value="ECO:0007669"/>
    <property type="project" value="UniProtKB-UniPathway"/>
</dbReference>
<dbReference type="InterPro" id="IPR006363">
    <property type="entry name" value="Cbl_synth_CobJ/CibH_dom"/>
</dbReference>
<dbReference type="EnsemblBacteria" id="ABC23784">
    <property type="protein sequence ID" value="ABC23784"/>
    <property type="gene ID" value="Rru_A2989"/>
</dbReference>
<dbReference type="HOGENOM" id="CLU_047948_2_0_5"/>
<evidence type="ECO:0000256" key="1">
    <source>
        <dbReference type="ARBA" id="ARBA00004953"/>
    </source>
</evidence>
<dbReference type="GO" id="GO:0046025">
    <property type="term" value="F:precorrin-6Y C5,15-methyltransferase (decarboxylating) activity"/>
    <property type="evidence" value="ECO:0007669"/>
    <property type="project" value="UniProtKB-EC"/>
</dbReference>
<dbReference type="InterPro" id="IPR014777">
    <property type="entry name" value="4pyrrole_Mease_sub1"/>
</dbReference>
<dbReference type="GO" id="GO:0032259">
    <property type="term" value="P:methylation"/>
    <property type="evidence" value="ECO:0007669"/>
    <property type="project" value="UniProtKB-KW"/>
</dbReference>
<feature type="domain" description="Tetrapyrrole methylase" evidence="6">
    <location>
        <begin position="6"/>
        <end position="217"/>
    </location>
</feature>
<evidence type="ECO:0000259" key="6">
    <source>
        <dbReference type="Pfam" id="PF00590"/>
    </source>
</evidence>
<dbReference type="Gene3D" id="3.30.950.10">
    <property type="entry name" value="Methyltransferase, Cobalt-precorrin-4 Transmethylase, Domain 2"/>
    <property type="match status" value="1"/>
</dbReference>
<dbReference type="STRING" id="269796.Rru_A2989"/>
<dbReference type="InterPro" id="IPR014776">
    <property type="entry name" value="4pyrrole_Mease_sub2"/>
</dbReference>
<dbReference type="EC" id="2.1.1.131" evidence="7"/>
<dbReference type="KEGG" id="rru:Rru_A2989"/>
<dbReference type="UniPathway" id="UPA00148"/>
<comment type="pathway">
    <text evidence="1">Cofactor biosynthesis; adenosylcobalamin biosynthesis.</text>
</comment>
<proteinExistence type="predicted"/>
<dbReference type="PATRIC" id="fig|269796.9.peg.3098"/>
<evidence type="ECO:0000256" key="4">
    <source>
        <dbReference type="ARBA" id="ARBA00022679"/>
    </source>
</evidence>
<keyword evidence="2" id="KW-0169">Cobalamin biosynthesis</keyword>
<evidence type="ECO:0000313" key="7">
    <source>
        <dbReference type="EMBL" id="ABC23784.1"/>
    </source>
</evidence>
<gene>
    <name evidence="7" type="ordered locus">Rru_A2989</name>
</gene>
<dbReference type="InterPro" id="IPR035996">
    <property type="entry name" value="4pyrrol_Methylase_sf"/>
</dbReference>
<dbReference type="RefSeq" id="WP_011390737.1">
    <property type="nucleotide sequence ID" value="NC_007643.1"/>
</dbReference>
<keyword evidence="3 7" id="KW-0489">Methyltransferase</keyword>
<keyword evidence="4 7" id="KW-0808">Transferase</keyword>
<dbReference type="CDD" id="cd11646">
    <property type="entry name" value="Precorrin_3B_C17_MT"/>
    <property type="match status" value="1"/>
</dbReference>
<dbReference type="Gene3D" id="3.40.1010.10">
    <property type="entry name" value="Cobalt-precorrin-4 Transmethylase, Domain 1"/>
    <property type="match status" value="1"/>
</dbReference>
<protein>
    <submittedName>
        <fullName evidence="7">Precorrin-6Y C5,15-methyltransferase (Decarboxylating) / precorrin-3 methyltransferase</fullName>
        <ecNumber evidence="7">2.1.1.131</ecNumber>
        <ecNumber evidence="7">2.1.1.132</ecNumber>
    </submittedName>
</protein>
<evidence type="ECO:0000256" key="2">
    <source>
        <dbReference type="ARBA" id="ARBA00022573"/>
    </source>
</evidence>
<keyword evidence="5" id="KW-0949">S-adenosyl-L-methionine</keyword>
<evidence type="ECO:0000313" key="8">
    <source>
        <dbReference type="Proteomes" id="UP000001929"/>
    </source>
</evidence>
<dbReference type="AlphaFoldDB" id="Q2RQ11"/>
<keyword evidence="8" id="KW-1185">Reference proteome</keyword>
<dbReference type="EMBL" id="CP000230">
    <property type="protein sequence ID" value="ABC23784.1"/>
    <property type="molecule type" value="Genomic_DNA"/>
</dbReference>
<dbReference type="NCBIfam" id="TIGR01466">
    <property type="entry name" value="cobJ_cbiH"/>
    <property type="match status" value="1"/>
</dbReference>
<dbReference type="PhylomeDB" id="Q2RQ11"/>
<sequence length="258" mass="27740">MSGGGKLSVVGLGPGDGALMAPAVRAALDAAEEVIGYIPYVEMAGPFRADQRLHASDNRVEMDRARLAFTLAAEGRRVVVVSSGDPGIFAMATAVIEALHQGDQPGWAAVDLEILPGITAAQAAAARVGAPLGHDFCVMSLSDNLKPWEIVERRLELAASADLVLAFYNPISKARPWQLGRAFEILRRYLPATTPVVLGRDIGRPGERVIVTTLGEVHPEQVDMRTVVIIGSSQTRSFPRADGRSWVYTPRWYGSERG</sequence>
<dbReference type="eggNOG" id="COG1010">
    <property type="taxonomic scope" value="Bacteria"/>
</dbReference>
<name>Q2RQ11_RHORT</name>
<reference evidence="7 8" key="1">
    <citation type="journal article" date="2011" name="Stand. Genomic Sci.">
        <title>Complete genome sequence of Rhodospirillum rubrum type strain (S1).</title>
        <authorList>
            <person name="Munk A.C."/>
            <person name="Copeland A."/>
            <person name="Lucas S."/>
            <person name="Lapidus A."/>
            <person name="Del Rio T.G."/>
            <person name="Barry K."/>
            <person name="Detter J.C."/>
            <person name="Hammon N."/>
            <person name="Israni S."/>
            <person name="Pitluck S."/>
            <person name="Brettin T."/>
            <person name="Bruce D."/>
            <person name="Han C."/>
            <person name="Tapia R."/>
            <person name="Gilna P."/>
            <person name="Schmutz J."/>
            <person name="Larimer F."/>
            <person name="Land M."/>
            <person name="Kyrpides N.C."/>
            <person name="Mavromatis K."/>
            <person name="Richardson P."/>
            <person name="Rohde M."/>
            <person name="Goker M."/>
            <person name="Klenk H.P."/>
            <person name="Zhang Y."/>
            <person name="Roberts G.P."/>
            <person name="Reslewic S."/>
            <person name="Schwartz D.C."/>
        </authorList>
    </citation>
    <scope>NUCLEOTIDE SEQUENCE [LARGE SCALE GENOMIC DNA]</scope>
    <source>
        <strain evidence="8">ATCC 11170 / ATH 1.1.1 / DSM 467 / LMG 4362 / NCIMB 8255 / S1</strain>
    </source>
</reference>